<accession>A0A438K6W3</accession>
<name>A0A438K6W3_VITVI</name>
<comment type="caution">
    <text evidence="2">The sequence shown here is derived from an EMBL/GenBank/DDBJ whole genome shotgun (WGS) entry which is preliminary data.</text>
</comment>
<evidence type="ECO:0000313" key="3">
    <source>
        <dbReference type="Proteomes" id="UP000288805"/>
    </source>
</evidence>
<evidence type="ECO:0000313" key="2">
    <source>
        <dbReference type="EMBL" id="RVX16943.1"/>
    </source>
</evidence>
<evidence type="ECO:0000256" key="1">
    <source>
        <dbReference type="SAM" id="MobiDB-lite"/>
    </source>
</evidence>
<dbReference type="EMBL" id="QGNW01000014">
    <property type="protein sequence ID" value="RVX16943.1"/>
    <property type="molecule type" value="Genomic_DNA"/>
</dbReference>
<proteinExistence type="predicted"/>
<sequence length="111" mass="11986">MSIYFGRNWNENGNHYLPSDPAPAPAPAQEEAPDRTAGRGCGCNAAAREELVSMTQKMKVKLKDYYHTVVKEFVEAGGSVDSLQQKIMMESSFTVPIKGVAVCSFPSVSGA</sequence>
<reference evidence="2 3" key="1">
    <citation type="journal article" date="2018" name="PLoS Genet.">
        <title>Population sequencing reveals clonal diversity and ancestral inbreeding in the grapevine cultivar Chardonnay.</title>
        <authorList>
            <person name="Roach M.J."/>
            <person name="Johnson D.L."/>
            <person name="Bohlmann J."/>
            <person name="van Vuuren H.J."/>
            <person name="Jones S.J."/>
            <person name="Pretorius I.S."/>
            <person name="Schmidt S.A."/>
            <person name="Borneman A.R."/>
        </authorList>
    </citation>
    <scope>NUCLEOTIDE SEQUENCE [LARGE SCALE GENOMIC DNA]</scope>
    <source>
        <strain evidence="3">cv. Chardonnay</strain>
        <tissue evidence="2">Leaf</tissue>
    </source>
</reference>
<protein>
    <submittedName>
        <fullName evidence="2">Uncharacterized protein</fullName>
    </submittedName>
</protein>
<gene>
    <name evidence="2" type="ORF">CK203_003302</name>
</gene>
<dbReference type="Proteomes" id="UP000288805">
    <property type="component" value="Unassembled WGS sequence"/>
</dbReference>
<organism evidence="2 3">
    <name type="scientific">Vitis vinifera</name>
    <name type="common">Grape</name>
    <dbReference type="NCBI Taxonomy" id="29760"/>
    <lineage>
        <taxon>Eukaryota</taxon>
        <taxon>Viridiplantae</taxon>
        <taxon>Streptophyta</taxon>
        <taxon>Embryophyta</taxon>
        <taxon>Tracheophyta</taxon>
        <taxon>Spermatophyta</taxon>
        <taxon>Magnoliopsida</taxon>
        <taxon>eudicotyledons</taxon>
        <taxon>Gunneridae</taxon>
        <taxon>Pentapetalae</taxon>
        <taxon>rosids</taxon>
        <taxon>Vitales</taxon>
        <taxon>Vitaceae</taxon>
        <taxon>Viteae</taxon>
        <taxon>Vitis</taxon>
    </lineage>
</organism>
<dbReference type="AlphaFoldDB" id="A0A438K6W3"/>
<feature type="region of interest" description="Disordered" evidence="1">
    <location>
        <begin position="15"/>
        <end position="40"/>
    </location>
</feature>